<dbReference type="Proteomes" id="UP000230088">
    <property type="component" value="Unassembled WGS sequence"/>
</dbReference>
<dbReference type="InterPro" id="IPR002686">
    <property type="entry name" value="Transposase_17"/>
</dbReference>
<dbReference type="GO" id="GO:0006313">
    <property type="term" value="P:DNA transposition"/>
    <property type="evidence" value="ECO:0007669"/>
    <property type="project" value="InterPro"/>
</dbReference>
<gene>
    <name evidence="2" type="ORF">COT33_03170</name>
</gene>
<accession>A0A2H0YN52</accession>
<dbReference type="SMART" id="SM01321">
    <property type="entry name" value="Y1_Tnp"/>
    <property type="match status" value="1"/>
</dbReference>
<feature type="domain" description="Transposase IS200-like" evidence="1">
    <location>
        <begin position="9"/>
        <end position="158"/>
    </location>
</feature>
<evidence type="ECO:0000313" key="3">
    <source>
        <dbReference type="Proteomes" id="UP000230088"/>
    </source>
</evidence>
<dbReference type="Gene3D" id="3.30.70.1290">
    <property type="entry name" value="Transposase IS200-like"/>
    <property type="match status" value="1"/>
</dbReference>
<comment type="caution">
    <text evidence="2">The sequence shown here is derived from an EMBL/GenBank/DDBJ whole genome shotgun (WGS) entry which is preliminary data.</text>
</comment>
<sequence>MPYRKIFFEENQPFHIVSHAVEERKIFEREEDCYRFIFQIYAANYGTPASNLWKKDVINAAKGLLKGEEVSKNFVTGEHPPLVYILDFSLVVNHYHFYLVPNTENGVPVFMKKLNGGFAKYFNLKHGRKGTLFGSRYKSIPIKSEFQLDAVSRYVSIINPLDVYQPNWREKGLNDLNGAFTFLEDYQFSSFPDKLGKRNSRIIATKEILHRYCSTSNLTKAEYLKFVREFLEQKMFLQTSFLE</sequence>
<dbReference type="EMBL" id="PEYD01000061">
    <property type="protein sequence ID" value="PIS39203.1"/>
    <property type="molecule type" value="Genomic_DNA"/>
</dbReference>
<proteinExistence type="predicted"/>
<protein>
    <recommendedName>
        <fullName evidence="1">Transposase IS200-like domain-containing protein</fullName>
    </recommendedName>
</protein>
<dbReference type="InterPro" id="IPR036515">
    <property type="entry name" value="Transposase_17_sf"/>
</dbReference>
<reference evidence="3" key="1">
    <citation type="submission" date="2017-09" db="EMBL/GenBank/DDBJ databases">
        <title>Depth-based differentiation of microbial function through sediment-hosted aquifers and enrichment of novel symbionts in the deep terrestrial subsurface.</title>
        <authorList>
            <person name="Probst A.J."/>
            <person name="Ladd B."/>
            <person name="Jarett J.K."/>
            <person name="Geller-Mcgrath D.E."/>
            <person name="Sieber C.M.K."/>
            <person name="Emerson J.B."/>
            <person name="Anantharaman K."/>
            <person name="Thomas B.C."/>
            <person name="Malmstrom R."/>
            <person name="Stieglmeier M."/>
            <person name="Klingl A."/>
            <person name="Woyke T."/>
            <person name="Ryan C.M."/>
            <person name="Banfield J.F."/>
        </authorList>
    </citation>
    <scope>NUCLEOTIDE SEQUENCE [LARGE SCALE GENOMIC DNA]</scope>
</reference>
<dbReference type="SUPFAM" id="SSF143422">
    <property type="entry name" value="Transposase IS200-like"/>
    <property type="match status" value="1"/>
</dbReference>
<dbReference type="GO" id="GO:0004803">
    <property type="term" value="F:transposase activity"/>
    <property type="evidence" value="ECO:0007669"/>
    <property type="project" value="InterPro"/>
</dbReference>
<dbReference type="PANTHER" id="PTHR34322">
    <property type="entry name" value="TRANSPOSASE, Y1_TNP DOMAIN-CONTAINING"/>
    <property type="match status" value="1"/>
</dbReference>
<evidence type="ECO:0000313" key="2">
    <source>
        <dbReference type="EMBL" id="PIS39203.1"/>
    </source>
</evidence>
<name>A0A2H0YN52_9BACT</name>
<dbReference type="AlphaFoldDB" id="A0A2H0YN52"/>
<organism evidence="2 3">
    <name type="scientific">Candidatus Nealsonbacteria bacterium CG08_land_8_20_14_0_20_38_20</name>
    <dbReference type="NCBI Taxonomy" id="1974705"/>
    <lineage>
        <taxon>Bacteria</taxon>
        <taxon>Candidatus Nealsoniibacteriota</taxon>
    </lineage>
</organism>
<dbReference type="PANTHER" id="PTHR34322:SF2">
    <property type="entry name" value="TRANSPOSASE IS200-LIKE DOMAIN-CONTAINING PROTEIN"/>
    <property type="match status" value="1"/>
</dbReference>
<evidence type="ECO:0000259" key="1">
    <source>
        <dbReference type="SMART" id="SM01321"/>
    </source>
</evidence>
<dbReference type="GO" id="GO:0003677">
    <property type="term" value="F:DNA binding"/>
    <property type="evidence" value="ECO:0007669"/>
    <property type="project" value="InterPro"/>
</dbReference>